<dbReference type="Pfam" id="PF04945">
    <property type="entry name" value="YHS"/>
    <property type="match status" value="1"/>
</dbReference>
<dbReference type="Gene3D" id="1.10.620.20">
    <property type="entry name" value="Ribonucleotide Reductase, subunit A"/>
    <property type="match status" value="1"/>
</dbReference>
<proteinExistence type="predicted"/>
<name>I3ING4_9BACT</name>
<evidence type="ECO:0000313" key="3">
    <source>
        <dbReference type="Proteomes" id="UP000002985"/>
    </source>
</evidence>
<dbReference type="SUPFAM" id="SSF47240">
    <property type="entry name" value="Ferritin-like"/>
    <property type="match status" value="1"/>
</dbReference>
<gene>
    <name evidence="2" type="ORF">KSU1_C1663</name>
</gene>
<organism evidence="2 3">
    <name type="scientific">Candidatus Jettenia caeni</name>
    <dbReference type="NCBI Taxonomy" id="247490"/>
    <lineage>
        <taxon>Bacteria</taxon>
        <taxon>Pseudomonadati</taxon>
        <taxon>Planctomycetota</taxon>
        <taxon>Candidatus Brocadiia</taxon>
        <taxon>Candidatus Brocadiales</taxon>
        <taxon>Candidatus Brocadiaceae</taxon>
        <taxon>Candidatus Jettenia</taxon>
    </lineage>
</organism>
<feature type="domain" description="TRASH" evidence="1">
    <location>
        <begin position="11"/>
        <end position="49"/>
    </location>
</feature>
<dbReference type="InterPro" id="IPR011017">
    <property type="entry name" value="TRASH_dom"/>
</dbReference>
<dbReference type="STRING" id="247490.KSU1_C1663"/>
<dbReference type="EMBL" id="BAFH01000003">
    <property type="protein sequence ID" value="GAB63259.1"/>
    <property type="molecule type" value="Genomic_DNA"/>
</dbReference>
<dbReference type="AlphaFoldDB" id="I3ING4"/>
<evidence type="ECO:0000313" key="2">
    <source>
        <dbReference type="EMBL" id="GAB63259.1"/>
    </source>
</evidence>
<dbReference type="InterPro" id="IPR012348">
    <property type="entry name" value="RNR-like"/>
</dbReference>
<dbReference type="OrthoDB" id="292148at2"/>
<dbReference type="SMART" id="SM00746">
    <property type="entry name" value="TRASH"/>
    <property type="match status" value="1"/>
</dbReference>
<protein>
    <recommendedName>
        <fullName evidence="1">TRASH domain-containing protein</fullName>
    </recommendedName>
</protein>
<dbReference type="InterPro" id="IPR009078">
    <property type="entry name" value="Ferritin-like_SF"/>
</dbReference>
<dbReference type="GO" id="GO:0016491">
    <property type="term" value="F:oxidoreductase activity"/>
    <property type="evidence" value="ECO:0007669"/>
    <property type="project" value="InterPro"/>
</dbReference>
<dbReference type="eggNOG" id="COG3350">
    <property type="taxonomic scope" value="Bacteria"/>
</dbReference>
<dbReference type="Proteomes" id="UP000002985">
    <property type="component" value="Unassembled WGS sequence"/>
</dbReference>
<sequence length="56" mass="6541">MMKQSSMRYKDPVCGMRLEEKDIQATTNHQGKTYYFCSVACKLKFEQSPLKYVGIK</sequence>
<dbReference type="InterPro" id="IPR007029">
    <property type="entry name" value="YHS_dom"/>
</dbReference>
<accession>I3ING4</accession>
<comment type="caution">
    <text evidence="2">The sequence shown here is derived from an EMBL/GenBank/DDBJ whole genome shotgun (WGS) entry which is preliminary data.</text>
</comment>
<keyword evidence="3" id="KW-1185">Reference proteome</keyword>
<evidence type="ECO:0000259" key="1">
    <source>
        <dbReference type="SMART" id="SM00746"/>
    </source>
</evidence>
<reference evidence="2 3" key="1">
    <citation type="journal article" date="2012" name="FEBS Lett.">
        <title>Anammox organism KSU-1 expresses a NirK-type copper-containing nitrite reductase instead of a NirS-type with cytochrome cd1.</title>
        <authorList>
            <person name="Hira D."/>
            <person name="Toh H."/>
            <person name="Migita C.T."/>
            <person name="Okubo H."/>
            <person name="Nishiyama T."/>
            <person name="Hattori M."/>
            <person name="Furukawa K."/>
            <person name="Fujii T."/>
        </authorList>
    </citation>
    <scope>NUCLEOTIDE SEQUENCE [LARGE SCALE GENOMIC DNA]</scope>
</reference>